<proteinExistence type="predicted"/>
<dbReference type="AlphaFoldDB" id="A0AAD3Y295"/>
<organism evidence="2 3">
    <name type="scientific">Nepenthes gracilis</name>
    <name type="common">Slender pitcher plant</name>
    <dbReference type="NCBI Taxonomy" id="150966"/>
    <lineage>
        <taxon>Eukaryota</taxon>
        <taxon>Viridiplantae</taxon>
        <taxon>Streptophyta</taxon>
        <taxon>Embryophyta</taxon>
        <taxon>Tracheophyta</taxon>
        <taxon>Spermatophyta</taxon>
        <taxon>Magnoliopsida</taxon>
        <taxon>eudicotyledons</taxon>
        <taxon>Gunneridae</taxon>
        <taxon>Pentapetalae</taxon>
        <taxon>Caryophyllales</taxon>
        <taxon>Nepenthaceae</taxon>
        <taxon>Nepenthes</taxon>
    </lineage>
</organism>
<dbReference type="EMBL" id="BSYO01000028">
    <property type="protein sequence ID" value="GMH24840.1"/>
    <property type="molecule type" value="Genomic_DNA"/>
</dbReference>
<protein>
    <submittedName>
        <fullName evidence="2">Uncharacterized protein</fullName>
    </submittedName>
</protein>
<sequence length="129" mass="14337">MPRQNGTRYGDEAQSEKDKRKEIHKPSKLVFAQRTTPHPANNRRPPHGNMVVLSHSMANTSFPHKRTSKDSSNKHWQTKISTLRLGGQGPKDEEDAHYDRPSNSKLVGKVLLDVAGFLSVGVASRGNSL</sequence>
<feature type="region of interest" description="Disordered" evidence="1">
    <location>
        <begin position="1"/>
        <end position="103"/>
    </location>
</feature>
<comment type="caution">
    <text evidence="2">The sequence shown here is derived from an EMBL/GenBank/DDBJ whole genome shotgun (WGS) entry which is preliminary data.</text>
</comment>
<reference evidence="2" key="1">
    <citation type="submission" date="2023-05" db="EMBL/GenBank/DDBJ databases">
        <title>Nepenthes gracilis genome sequencing.</title>
        <authorList>
            <person name="Fukushima K."/>
        </authorList>
    </citation>
    <scope>NUCLEOTIDE SEQUENCE</scope>
    <source>
        <strain evidence="2">SING2019-196</strain>
    </source>
</reference>
<evidence type="ECO:0000313" key="2">
    <source>
        <dbReference type="EMBL" id="GMH24840.1"/>
    </source>
</evidence>
<name>A0AAD3Y295_NEPGR</name>
<evidence type="ECO:0000313" key="3">
    <source>
        <dbReference type="Proteomes" id="UP001279734"/>
    </source>
</evidence>
<dbReference type="Proteomes" id="UP001279734">
    <property type="component" value="Unassembled WGS sequence"/>
</dbReference>
<evidence type="ECO:0000256" key="1">
    <source>
        <dbReference type="SAM" id="MobiDB-lite"/>
    </source>
</evidence>
<keyword evidence="3" id="KW-1185">Reference proteome</keyword>
<accession>A0AAD3Y295</accession>
<gene>
    <name evidence="2" type="ORF">Nepgr_026683</name>
</gene>
<feature type="compositionally biased region" description="Basic and acidic residues" evidence="1">
    <location>
        <begin position="9"/>
        <end position="25"/>
    </location>
</feature>